<organism evidence="8 9">
    <name type="scientific">Umezawaea tangerina</name>
    <dbReference type="NCBI Taxonomy" id="84725"/>
    <lineage>
        <taxon>Bacteria</taxon>
        <taxon>Bacillati</taxon>
        <taxon>Actinomycetota</taxon>
        <taxon>Actinomycetes</taxon>
        <taxon>Pseudonocardiales</taxon>
        <taxon>Pseudonocardiaceae</taxon>
        <taxon>Umezawaea</taxon>
    </lineage>
</organism>
<evidence type="ECO:0000256" key="5">
    <source>
        <dbReference type="SAM" id="MobiDB-lite"/>
    </source>
</evidence>
<feature type="transmembrane region" description="Helical" evidence="6">
    <location>
        <begin position="375"/>
        <end position="395"/>
    </location>
</feature>
<feature type="transmembrane region" description="Helical" evidence="6">
    <location>
        <begin position="313"/>
        <end position="331"/>
    </location>
</feature>
<proteinExistence type="predicted"/>
<evidence type="ECO:0000259" key="7">
    <source>
        <dbReference type="PROSITE" id="PS50850"/>
    </source>
</evidence>
<dbReference type="AlphaFoldDB" id="A0A2T0SZU0"/>
<dbReference type="GO" id="GO:0022857">
    <property type="term" value="F:transmembrane transporter activity"/>
    <property type="evidence" value="ECO:0007669"/>
    <property type="project" value="InterPro"/>
</dbReference>
<evidence type="ECO:0000256" key="3">
    <source>
        <dbReference type="ARBA" id="ARBA00022989"/>
    </source>
</evidence>
<dbReference type="InterPro" id="IPR011701">
    <property type="entry name" value="MFS"/>
</dbReference>
<evidence type="ECO:0000256" key="2">
    <source>
        <dbReference type="ARBA" id="ARBA00022692"/>
    </source>
</evidence>
<dbReference type="PANTHER" id="PTHR23528">
    <property type="match status" value="1"/>
</dbReference>
<evidence type="ECO:0000313" key="9">
    <source>
        <dbReference type="Proteomes" id="UP000239494"/>
    </source>
</evidence>
<feature type="transmembrane region" description="Helical" evidence="6">
    <location>
        <begin position="401"/>
        <end position="422"/>
    </location>
</feature>
<protein>
    <submittedName>
        <fullName evidence="8">Na+/melibiose symporter-like transporter</fullName>
    </submittedName>
</protein>
<keyword evidence="9" id="KW-1185">Reference proteome</keyword>
<feature type="transmembrane region" description="Helical" evidence="6">
    <location>
        <begin position="162"/>
        <end position="186"/>
    </location>
</feature>
<feature type="transmembrane region" description="Helical" evidence="6">
    <location>
        <begin position="29"/>
        <end position="50"/>
    </location>
</feature>
<dbReference type="PROSITE" id="PS50850">
    <property type="entry name" value="MFS"/>
    <property type="match status" value="1"/>
</dbReference>
<feature type="region of interest" description="Disordered" evidence="5">
    <location>
        <begin position="1"/>
        <end position="20"/>
    </location>
</feature>
<evidence type="ECO:0000256" key="6">
    <source>
        <dbReference type="SAM" id="Phobius"/>
    </source>
</evidence>
<feature type="domain" description="Major facilitator superfamily (MFS) profile" evidence="7">
    <location>
        <begin position="35"/>
        <end position="426"/>
    </location>
</feature>
<feature type="transmembrane region" description="Helical" evidence="6">
    <location>
        <begin position="70"/>
        <end position="92"/>
    </location>
</feature>
<gene>
    <name evidence="8" type="ORF">CLV43_108331</name>
</gene>
<comment type="subcellular location">
    <subcellularLocation>
        <location evidence="1">Cell membrane</location>
        <topology evidence="1">Multi-pass membrane protein</topology>
    </subcellularLocation>
</comment>
<accession>A0A2T0SZU0</accession>
<feature type="transmembrane region" description="Helical" evidence="6">
    <location>
        <begin position="192"/>
        <end position="211"/>
    </location>
</feature>
<name>A0A2T0SZU0_9PSEU</name>
<keyword evidence="2 6" id="KW-0812">Transmembrane</keyword>
<reference evidence="8 9" key="1">
    <citation type="submission" date="2018-03" db="EMBL/GenBank/DDBJ databases">
        <title>Genomic Encyclopedia of Archaeal and Bacterial Type Strains, Phase II (KMG-II): from individual species to whole genera.</title>
        <authorList>
            <person name="Goeker M."/>
        </authorList>
    </citation>
    <scope>NUCLEOTIDE SEQUENCE [LARGE SCALE GENOMIC DNA]</scope>
    <source>
        <strain evidence="8 9">DSM 44720</strain>
    </source>
</reference>
<feature type="transmembrane region" description="Helical" evidence="6">
    <location>
        <begin position="104"/>
        <end position="125"/>
    </location>
</feature>
<dbReference type="Gene3D" id="1.20.1250.20">
    <property type="entry name" value="MFS general substrate transporter like domains"/>
    <property type="match status" value="2"/>
</dbReference>
<evidence type="ECO:0000313" key="8">
    <source>
        <dbReference type="EMBL" id="PRY38931.1"/>
    </source>
</evidence>
<feature type="compositionally biased region" description="Basic and acidic residues" evidence="5">
    <location>
        <begin position="1"/>
        <end position="19"/>
    </location>
</feature>
<dbReference type="Pfam" id="PF07690">
    <property type="entry name" value="MFS_1"/>
    <property type="match status" value="1"/>
</dbReference>
<dbReference type="InterPro" id="IPR036259">
    <property type="entry name" value="MFS_trans_sf"/>
</dbReference>
<dbReference type="InterPro" id="IPR020846">
    <property type="entry name" value="MFS_dom"/>
</dbReference>
<comment type="caution">
    <text evidence="8">The sequence shown here is derived from an EMBL/GenBank/DDBJ whole genome shotgun (WGS) entry which is preliminary data.</text>
</comment>
<evidence type="ECO:0000256" key="1">
    <source>
        <dbReference type="ARBA" id="ARBA00004651"/>
    </source>
</evidence>
<feature type="transmembrane region" description="Helical" evidence="6">
    <location>
        <begin position="337"/>
        <end position="363"/>
    </location>
</feature>
<dbReference type="EMBL" id="PVTF01000008">
    <property type="protein sequence ID" value="PRY38931.1"/>
    <property type="molecule type" value="Genomic_DNA"/>
</dbReference>
<dbReference type="GO" id="GO:0005886">
    <property type="term" value="C:plasma membrane"/>
    <property type="evidence" value="ECO:0007669"/>
    <property type="project" value="UniProtKB-SubCell"/>
</dbReference>
<dbReference type="OrthoDB" id="7584869at2"/>
<feature type="transmembrane region" description="Helical" evidence="6">
    <location>
        <begin position="278"/>
        <end position="301"/>
    </location>
</feature>
<dbReference type="SUPFAM" id="SSF103473">
    <property type="entry name" value="MFS general substrate transporter"/>
    <property type="match status" value="1"/>
</dbReference>
<evidence type="ECO:0000256" key="4">
    <source>
        <dbReference type="ARBA" id="ARBA00023136"/>
    </source>
</evidence>
<dbReference type="RefSeq" id="WP_106190300.1">
    <property type="nucleotide sequence ID" value="NZ_PVTF01000008.1"/>
</dbReference>
<dbReference type="PANTHER" id="PTHR23528:SF1">
    <property type="entry name" value="MAJOR FACILITATOR SUPERFAMILY (MFS) PROFILE DOMAIN-CONTAINING PROTEIN"/>
    <property type="match status" value="1"/>
</dbReference>
<dbReference type="Proteomes" id="UP000239494">
    <property type="component" value="Unassembled WGS sequence"/>
</dbReference>
<keyword evidence="4 6" id="KW-0472">Membrane</keyword>
<feature type="transmembrane region" description="Helical" evidence="6">
    <location>
        <begin position="131"/>
        <end position="150"/>
    </location>
</feature>
<feature type="transmembrane region" description="Helical" evidence="6">
    <location>
        <begin position="242"/>
        <end position="266"/>
    </location>
</feature>
<sequence length="426" mass="44699">MSVASHEPEATTNDPHDGRGLPGLRENRLFPLLSTLVLTAVVLFLFWSALSSVFLALQVKQLDPEGAAGGLAKVLAVGAIGALLSAPLAGALSDRTRSRIGGRGPWMLGGAVVTLVLAFLIGRASSTTELMVYWTLVQASTNFIFTPLLVHIPERVPLARRGIFSAGLGLSHLGGMLLGSAVGAAFATRLTVGYLLVSVLLVLAVTAFVLVNRRSNVGTPTSAFRLGPLLRTFWVNPVKHPAFGLVFLGRFLFMTGFFPTTVYLLYVLQDYLGLGDAAVARMPAVSLASLVGSLIGTPLAGWLTDRLRATRPLIYASSAIMVVAFVLPLVFPTFIGLLAYSFLIGLGFASFGAVDYVLITKVLPSQDDAGKDLGIINMTTTLSQTLGVGVAGALIGAVGSYAVLFPLGIVLVSLGAVCVMFIKGVR</sequence>
<keyword evidence="3 6" id="KW-1133">Transmembrane helix</keyword>